<reference evidence="5" key="1">
    <citation type="submission" date="2013-10" db="EMBL/GenBank/DDBJ databases">
        <title>Genome sequencing of Onchocerca volvulus.</title>
        <authorList>
            <person name="Cotton J."/>
            <person name="Tsai J."/>
            <person name="Stanley E."/>
            <person name="Tracey A."/>
            <person name="Holroyd N."/>
            <person name="Lustigman S."/>
            <person name="Berriman M."/>
        </authorList>
    </citation>
    <scope>NUCLEOTIDE SEQUENCE</scope>
</reference>
<name>A0A8R1U2S8_ONCVO</name>
<sequence length="243" mass="27905">MFLCLIFLCILQKIVAERGNNIVRFDEVDNDGDRHITFEEFKKWHEVNRIIKNDKELKEMIQSKDRNNDGMLNIAEFVTLILHRKPINQNEQIFIRIDKNGDGIITPVEALISKNDGINEKIISEIFQSVDQNNDGKITFGEFSSVMDSNSNIHQYSNSGKNRNLAQQLMTIIDQNLDRKLSVQEVHSFANANAQKSEAKIKEGFRQIDSDRNGFLTINEIIAGLEKLIALVQFREAPPVFKN</sequence>
<dbReference type="OMA" id="EMSRRPV"/>
<dbReference type="Gene3D" id="1.10.238.10">
    <property type="entry name" value="EF-hand"/>
    <property type="match status" value="3"/>
</dbReference>
<organism evidence="4 5">
    <name type="scientific">Onchocerca volvulus</name>
    <dbReference type="NCBI Taxonomy" id="6282"/>
    <lineage>
        <taxon>Eukaryota</taxon>
        <taxon>Metazoa</taxon>
        <taxon>Ecdysozoa</taxon>
        <taxon>Nematoda</taxon>
        <taxon>Chromadorea</taxon>
        <taxon>Rhabditida</taxon>
        <taxon>Spirurina</taxon>
        <taxon>Spiruromorpha</taxon>
        <taxon>Filarioidea</taxon>
        <taxon>Onchocercidae</taxon>
        <taxon>Onchocerca</taxon>
    </lineage>
</organism>
<keyword evidence="2" id="KW-0732">Signal</keyword>
<dbReference type="EMBL" id="CMVM020000250">
    <property type="status" value="NOT_ANNOTATED_CDS"/>
    <property type="molecule type" value="Genomic_DNA"/>
</dbReference>
<dbReference type="PANTHER" id="PTHR10827:SF102">
    <property type="entry name" value="EF-HAND DOMAIN-CONTAINING PROTEIN"/>
    <property type="match status" value="1"/>
</dbReference>
<reference evidence="4" key="2">
    <citation type="submission" date="2022-06" db="UniProtKB">
        <authorList>
            <consortium name="EnsemblMetazoa"/>
        </authorList>
    </citation>
    <scope>IDENTIFICATION</scope>
</reference>
<keyword evidence="1" id="KW-0106">Calcium</keyword>
<feature type="domain" description="EF-hand" evidence="3">
    <location>
        <begin position="25"/>
        <end position="51"/>
    </location>
</feature>
<dbReference type="GO" id="GO:0005509">
    <property type="term" value="F:calcium ion binding"/>
    <property type="evidence" value="ECO:0007669"/>
    <property type="project" value="InterPro"/>
</dbReference>
<evidence type="ECO:0000256" key="2">
    <source>
        <dbReference type="SAM" id="SignalP"/>
    </source>
</evidence>
<evidence type="ECO:0000256" key="1">
    <source>
        <dbReference type="ARBA" id="ARBA00022837"/>
    </source>
</evidence>
<dbReference type="AlphaFoldDB" id="A0A8R1U2S8"/>
<evidence type="ECO:0000313" key="4">
    <source>
        <dbReference type="EnsemblMetazoa" id="OVOC8896.1"/>
    </source>
</evidence>
<dbReference type="Pfam" id="PF13202">
    <property type="entry name" value="EF-hand_5"/>
    <property type="match status" value="1"/>
</dbReference>
<dbReference type="SUPFAM" id="SSF47473">
    <property type="entry name" value="EF-hand"/>
    <property type="match status" value="2"/>
</dbReference>
<accession>A0A8R1U2S8</accession>
<keyword evidence="5" id="KW-1185">Reference proteome</keyword>
<dbReference type="Pfam" id="PF13499">
    <property type="entry name" value="EF-hand_7"/>
    <property type="match status" value="2"/>
</dbReference>
<dbReference type="InterPro" id="IPR018247">
    <property type="entry name" value="EF_Hand_1_Ca_BS"/>
</dbReference>
<dbReference type="PROSITE" id="PS00018">
    <property type="entry name" value="EF_HAND_1"/>
    <property type="match status" value="4"/>
</dbReference>
<feature type="domain" description="EF-hand" evidence="3">
    <location>
        <begin position="52"/>
        <end position="87"/>
    </location>
</feature>
<feature type="chain" id="PRO_5035802514" description="EF-hand domain-containing protein" evidence="2">
    <location>
        <begin position="17"/>
        <end position="243"/>
    </location>
</feature>
<dbReference type="PROSITE" id="PS50222">
    <property type="entry name" value="EF_HAND_2"/>
    <property type="match status" value="4"/>
</dbReference>
<dbReference type="Proteomes" id="UP000024404">
    <property type="component" value="Unassembled WGS sequence"/>
</dbReference>
<evidence type="ECO:0000259" key="3">
    <source>
        <dbReference type="PROSITE" id="PS50222"/>
    </source>
</evidence>
<evidence type="ECO:0000313" key="5">
    <source>
        <dbReference type="Proteomes" id="UP000024404"/>
    </source>
</evidence>
<feature type="domain" description="EF-hand" evidence="3">
    <location>
        <begin position="196"/>
        <end position="231"/>
    </location>
</feature>
<feature type="domain" description="EF-hand" evidence="3">
    <location>
        <begin position="118"/>
        <end position="153"/>
    </location>
</feature>
<dbReference type="InterPro" id="IPR011992">
    <property type="entry name" value="EF-hand-dom_pair"/>
</dbReference>
<dbReference type="InterPro" id="IPR002048">
    <property type="entry name" value="EF_hand_dom"/>
</dbReference>
<dbReference type="PANTHER" id="PTHR10827">
    <property type="entry name" value="RETICULOCALBIN"/>
    <property type="match status" value="1"/>
</dbReference>
<feature type="signal peptide" evidence="2">
    <location>
        <begin position="1"/>
        <end position="16"/>
    </location>
</feature>
<protein>
    <recommendedName>
        <fullName evidence="3">EF-hand domain-containing protein</fullName>
    </recommendedName>
</protein>
<dbReference type="SMART" id="SM00054">
    <property type="entry name" value="EFh"/>
    <property type="match status" value="5"/>
</dbReference>
<dbReference type="EnsemblMetazoa" id="OVOC8896.1">
    <property type="protein sequence ID" value="OVOC8896.1"/>
    <property type="gene ID" value="WBGene00245705"/>
</dbReference>
<proteinExistence type="predicted"/>